<evidence type="ECO:0000256" key="1">
    <source>
        <dbReference type="ARBA" id="ARBA00004170"/>
    </source>
</evidence>
<keyword evidence="10" id="KW-0472">Membrane</keyword>
<dbReference type="PANTHER" id="PTHR30612:SF0">
    <property type="entry name" value="CHLOROPLAST PROTEIN-TRANSPORTING ATPASE"/>
    <property type="match status" value="1"/>
</dbReference>
<dbReference type="InterPro" id="IPR001650">
    <property type="entry name" value="Helicase_C-like"/>
</dbReference>
<dbReference type="InterPro" id="IPR044722">
    <property type="entry name" value="SecA_SF2_C"/>
</dbReference>
<feature type="domain" description="SecA family profile" evidence="12">
    <location>
        <begin position="1"/>
        <end position="221"/>
    </location>
</feature>
<evidence type="ECO:0000256" key="9">
    <source>
        <dbReference type="ARBA" id="ARBA00023010"/>
    </source>
</evidence>
<accession>X1MK75</accession>
<dbReference type="Pfam" id="PF21090">
    <property type="entry name" value="P-loop_SecA"/>
    <property type="match status" value="1"/>
</dbReference>
<name>X1MK75_9ZZZZ</name>
<evidence type="ECO:0000256" key="6">
    <source>
        <dbReference type="ARBA" id="ARBA00022840"/>
    </source>
</evidence>
<dbReference type="GO" id="GO:0031522">
    <property type="term" value="C:cell envelope Sec protein transport complex"/>
    <property type="evidence" value="ECO:0007669"/>
    <property type="project" value="TreeGrafter"/>
</dbReference>
<comment type="subcellular location">
    <subcellularLocation>
        <location evidence="1">Membrane</location>
        <topology evidence="1">Peripheral membrane protein</topology>
    </subcellularLocation>
</comment>
<proteinExistence type="inferred from homology"/>
<evidence type="ECO:0000259" key="11">
    <source>
        <dbReference type="PROSITE" id="PS51194"/>
    </source>
</evidence>
<dbReference type="GO" id="GO:0043952">
    <property type="term" value="P:protein transport by the Sec complex"/>
    <property type="evidence" value="ECO:0007669"/>
    <property type="project" value="TreeGrafter"/>
</dbReference>
<dbReference type="Gene3D" id="1.10.3060.10">
    <property type="entry name" value="Helical scaffold and wing domains of SecA"/>
    <property type="match status" value="1"/>
</dbReference>
<dbReference type="EMBL" id="BARV01016963">
    <property type="protein sequence ID" value="GAI32027.1"/>
    <property type="molecule type" value="Genomic_DNA"/>
</dbReference>
<feature type="non-terminal residue" evidence="13">
    <location>
        <position position="1"/>
    </location>
</feature>
<dbReference type="CDD" id="cd18803">
    <property type="entry name" value="SF2_C_secA"/>
    <property type="match status" value="1"/>
</dbReference>
<dbReference type="GO" id="GO:0017038">
    <property type="term" value="P:protein import"/>
    <property type="evidence" value="ECO:0007669"/>
    <property type="project" value="InterPro"/>
</dbReference>
<dbReference type="GO" id="GO:0006605">
    <property type="term" value="P:protein targeting"/>
    <property type="evidence" value="ECO:0007669"/>
    <property type="project" value="InterPro"/>
</dbReference>
<gene>
    <name evidence="13" type="ORF">S06H3_28999</name>
</gene>
<dbReference type="InterPro" id="IPR000185">
    <property type="entry name" value="SecA"/>
</dbReference>
<evidence type="ECO:0000256" key="10">
    <source>
        <dbReference type="ARBA" id="ARBA00023136"/>
    </source>
</evidence>
<keyword evidence="5" id="KW-0547">Nucleotide-binding</keyword>
<keyword evidence="6" id="KW-0067">ATP-binding</keyword>
<dbReference type="GO" id="GO:0005829">
    <property type="term" value="C:cytosol"/>
    <property type="evidence" value="ECO:0007669"/>
    <property type="project" value="TreeGrafter"/>
</dbReference>
<comment type="similarity">
    <text evidence="2">Belongs to the SecA family.</text>
</comment>
<evidence type="ECO:0000256" key="5">
    <source>
        <dbReference type="ARBA" id="ARBA00022741"/>
    </source>
</evidence>
<dbReference type="GO" id="GO:0005886">
    <property type="term" value="C:plasma membrane"/>
    <property type="evidence" value="ECO:0007669"/>
    <property type="project" value="TreeGrafter"/>
</dbReference>
<dbReference type="SUPFAM" id="SSF81886">
    <property type="entry name" value="Helical scaffold and wing domains of SecA"/>
    <property type="match status" value="1"/>
</dbReference>
<dbReference type="GO" id="GO:0005524">
    <property type="term" value="F:ATP binding"/>
    <property type="evidence" value="ECO:0007669"/>
    <property type="project" value="UniProtKB-KW"/>
</dbReference>
<evidence type="ECO:0000259" key="12">
    <source>
        <dbReference type="PROSITE" id="PS51196"/>
    </source>
</evidence>
<keyword evidence="7" id="KW-0653">Protein transport</keyword>
<feature type="domain" description="Helicase C-terminal" evidence="11">
    <location>
        <begin position="46"/>
        <end position="247"/>
    </location>
</feature>
<evidence type="ECO:0000256" key="3">
    <source>
        <dbReference type="ARBA" id="ARBA00022448"/>
    </source>
</evidence>
<sequence>GMTGTAVTEAEEFHKIYKLEVVVMPTNRPMIRQDYPDQIYKDEESKFKAVVNEIERISREGRPVLIGTVSIDKSERLSELLKRRGIPYQVLNAKLHEKEAGIIAQAGETGAVTVATNMAGRGVDIVLGGKEPTNGDNPEWRQWQQQHNKIVELGGLHVIGTERHEARRIDNQLRGRAGRQGDPGSSRFYVSLGDDIMRRFGGDRIKGLMDWAGMDENTPIENRLVSRSIEGAQTRVEGYHFDMRKHLVEYDDVINKQREVIYGERRKIIGGADLKSNIISLVSEE</sequence>
<dbReference type="FunFam" id="3.40.50.300:FF:000113">
    <property type="entry name" value="Preprotein translocase subunit SecA"/>
    <property type="match status" value="1"/>
</dbReference>
<dbReference type="InterPro" id="IPR011116">
    <property type="entry name" value="SecA_Wing/Scaffold"/>
</dbReference>
<protein>
    <submittedName>
        <fullName evidence="13">Uncharacterized protein</fullName>
    </submittedName>
</protein>
<dbReference type="GO" id="GO:0006886">
    <property type="term" value="P:intracellular protein transport"/>
    <property type="evidence" value="ECO:0007669"/>
    <property type="project" value="InterPro"/>
</dbReference>
<dbReference type="PROSITE" id="PS51196">
    <property type="entry name" value="SECA_MOTOR_DEAD"/>
    <property type="match status" value="1"/>
</dbReference>
<dbReference type="InterPro" id="IPR014018">
    <property type="entry name" value="SecA_motor_DEAD"/>
</dbReference>
<evidence type="ECO:0000313" key="13">
    <source>
        <dbReference type="EMBL" id="GAI32027.1"/>
    </source>
</evidence>
<keyword evidence="4" id="KW-0963">Cytoplasm</keyword>
<dbReference type="InterPro" id="IPR036266">
    <property type="entry name" value="SecA_Wing/Scaffold_sf"/>
</dbReference>
<reference evidence="13" key="1">
    <citation type="journal article" date="2014" name="Front. Microbiol.">
        <title>High frequency of phylogenetically diverse reductive dehalogenase-homologous genes in deep subseafloor sedimentary metagenomes.</title>
        <authorList>
            <person name="Kawai M."/>
            <person name="Futagami T."/>
            <person name="Toyoda A."/>
            <person name="Takaki Y."/>
            <person name="Nishi S."/>
            <person name="Hori S."/>
            <person name="Arai W."/>
            <person name="Tsubouchi T."/>
            <person name="Morono Y."/>
            <person name="Uchiyama I."/>
            <person name="Ito T."/>
            <person name="Fujiyama A."/>
            <person name="Inagaki F."/>
            <person name="Takami H."/>
        </authorList>
    </citation>
    <scope>NUCLEOTIDE SEQUENCE</scope>
    <source>
        <strain evidence="13">Expedition CK06-06</strain>
    </source>
</reference>
<dbReference type="Pfam" id="PF07516">
    <property type="entry name" value="SecA_SW"/>
    <property type="match status" value="1"/>
</dbReference>
<dbReference type="SUPFAM" id="SSF52540">
    <property type="entry name" value="P-loop containing nucleoside triphosphate hydrolases"/>
    <property type="match status" value="1"/>
</dbReference>
<feature type="non-terminal residue" evidence="13">
    <location>
        <position position="285"/>
    </location>
</feature>
<dbReference type="Gene3D" id="3.40.50.300">
    <property type="entry name" value="P-loop containing nucleotide triphosphate hydrolases"/>
    <property type="match status" value="3"/>
</dbReference>
<evidence type="ECO:0000256" key="7">
    <source>
        <dbReference type="ARBA" id="ARBA00022927"/>
    </source>
</evidence>
<evidence type="ECO:0000256" key="2">
    <source>
        <dbReference type="ARBA" id="ARBA00007650"/>
    </source>
</evidence>
<keyword evidence="8" id="KW-1278">Translocase</keyword>
<dbReference type="InterPro" id="IPR020937">
    <property type="entry name" value="SecA_CS"/>
</dbReference>
<dbReference type="InterPro" id="IPR027417">
    <property type="entry name" value="P-loop_NTPase"/>
</dbReference>
<dbReference type="PROSITE" id="PS01312">
    <property type="entry name" value="SECA"/>
    <property type="match status" value="1"/>
</dbReference>
<comment type="caution">
    <text evidence="13">The sequence shown here is derived from an EMBL/GenBank/DDBJ whole genome shotgun (WGS) entry which is preliminary data.</text>
</comment>
<dbReference type="PROSITE" id="PS51194">
    <property type="entry name" value="HELICASE_CTER"/>
    <property type="match status" value="1"/>
</dbReference>
<dbReference type="AlphaFoldDB" id="X1MK75"/>
<dbReference type="PANTHER" id="PTHR30612">
    <property type="entry name" value="SECA INNER MEMBRANE COMPONENT OF SEC PROTEIN SECRETION SYSTEM"/>
    <property type="match status" value="1"/>
</dbReference>
<evidence type="ECO:0000256" key="4">
    <source>
        <dbReference type="ARBA" id="ARBA00022490"/>
    </source>
</evidence>
<keyword evidence="3" id="KW-0813">Transport</keyword>
<keyword evidence="9" id="KW-0811">Translocation</keyword>
<evidence type="ECO:0000256" key="8">
    <source>
        <dbReference type="ARBA" id="ARBA00022967"/>
    </source>
</evidence>
<organism evidence="13">
    <name type="scientific">marine sediment metagenome</name>
    <dbReference type="NCBI Taxonomy" id="412755"/>
    <lineage>
        <taxon>unclassified sequences</taxon>
        <taxon>metagenomes</taxon>
        <taxon>ecological metagenomes</taxon>
    </lineage>
</organism>